<evidence type="ECO:0000256" key="1">
    <source>
        <dbReference type="ARBA" id="ARBA00004123"/>
    </source>
</evidence>
<dbReference type="SUPFAM" id="SSF101744">
    <property type="entry name" value="Rof/RNase P subunit-like"/>
    <property type="match status" value="1"/>
</dbReference>
<protein>
    <recommendedName>
        <fullName evidence="3">Ribonuclease P protein subunit</fullName>
    </recommendedName>
</protein>
<sequence length="292" mass="32859">MKWCLGLGLGLGPGEIATIAISFFKRKPQPALHIMAPNPSFDMLSRAHSPTRAQEIFSEKVILRPLYLKPTPVSDLQAKPSNDAREARQRARTQKQLSRRKLPGKPCSLSAKQKRALQVYAIPQSQQKWSIFEPIWNMWCGYIREILGLNIETQYNAKGASRWIDAKTAGPLLAGADFHGARMRVVRSRCAGRVGLEGIVIRDTKSTFEVVTRRDGVKILPKEYSVFRFEVPFVDKVGEDSKGGEENSGREKGGGRKDLAKSFVFELYGHFFLTRAPERASKKFVLHLHPDL</sequence>
<dbReference type="GO" id="GO:0005634">
    <property type="term" value="C:nucleus"/>
    <property type="evidence" value="ECO:0007669"/>
    <property type="project" value="UniProtKB-SubCell"/>
</dbReference>
<reference evidence="5 6" key="1">
    <citation type="submission" date="2019-07" db="EMBL/GenBank/DDBJ databases">
        <title>Venturia inaequalis Genome Resource.</title>
        <authorList>
            <person name="Lichtner F.J."/>
        </authorList>
    </citation>
    <scope>NUCLEOTIDE SEQUENCE [LARGE SCALE GENOMIC DNA]</scope>
    <source>
        <strain evidence="5 6">DMI_063113</strain>
    </source>
</reference>
<dbReference type="InterPro" id="IPR023534">
    <property type="entry name" value="Rof/RNase_P-like"/>
</dbReference>
<dbReference type="Gene3D" id="2.30.30.210">
    <property type="entry name" value="Ribonuclease P/MRP, subunit p29"/>
    <property type="match status" value="1"/>
</dbReference>
<gene>
    <name evidence="5" type="ORF">EG327_006381</name>
</gene>
<dbReference type="InterPro" id="IPR016848">
    <property type="entry name" value="RNase_P/MRP_Rpp29-subunit"/>
</dbReference>
<dbReference type="PANTHER" id="PTHR13348">
    <property type="entry name" value="RIBONUCLEASE P SUBUNIT P29"/>
    <property type="match status" value="1"/>
</dbReference>
<evidence type="ECO:0000313" key="5">
    <source>
        <dbReference type="EMBL" id="KAE9980975.1"/>
    </source>
</evidence>
<dbReference type="InterPro" id="IPR036980">
    <property type="entry name" value="RNase_P/MRP_Rpp29_sf"/>
</dbReference>
<comment type="similarity">
    <text evidence="2">Belongs to the eukaryotic/archaeal RNase P protein component 1 family.</text>
</comment>
<accession>A0A8H3V2S2</accession>
<dbReference type="GO" id="GO:0030677">
    <property type="term" value="C:ribonuclease P complex"/>
    <property type="evidence" value="ECO:0007669"/>
    <property type="project" value="InterPro"/>
</dbReference>
<evidence type="ECO:0000256" key="2">
    <source>
        <dbReference type="ARBA" id="ARBA00006181"/>
    </source>
</evidence>
<comment type="caution">
    <text evidence="5">The sequence shown here is derived from an EMBL/GenBank/DDBJ whole genome shotgun (WGS) entry which is preliminary data.</text>
</comment>
<keyword evidence="3" id="KW-0539">Nucleus</keyword>
<evidence type="ECO:0000256" key="4">
    <source>
        <dbReference type="SAM" id="MobiDB-lite"/>
    </source>
</evidence>
<dbReference type="GO" id="GO:0000172">
    <property type="term" value="C:ribonuclease MRP complex"/>
    <property type="evidence" value="ECO:0007669"/>
    <property type="project" value="InterPro"/>
</dbReference>
<dbReference type="GO" id="GO:0033204">
    <property type="term" value="F:ribonuclease P RNA binding"/>
    <property type="evidence" value="ECO:0007669"/>
    <property type="project" value="InterPro"/>
</dbReference>
<name>A0A8H3V2S2_VENIN</name>
<evidence type="ECO:0000313" key="6">
    <source>
        <dbReference type="Proteomes" id="UP000490939"/>
    </source>
</evidence>
<keyword evidence="6" id="KW-1185">Reference proteome</keyword>
<dbReference type="PANTHER" id="PTHR13348:SF0">
    <property type="entry name" value="RIBONUCLEASE P PROTEIN SUBUNIT P29"/>
    <property type="match status" value="1"/>
</dbReference>
<dbReference type="Pfam" id="PF01868">
    <property type="entry name" value="RNase_P-MRP_p29"/>
    <property type="match status" value="1"/>
</dbReference>
<dbReference type="Proteomes" id="UP000490939">
    <property type="component" value="Unassembled WGS sequence"/>
</dbReference>
<feature type="region of interest" description="Disordered" evidence="4">
    <location>
        <begin position="73"/>
        <end position="107"/>
    </location>
</feature>
<feature type="compositionally biased region" description="Basic residues" evidence="4">
    <location>
        <begin position="90"/>
        <end position="103"/>
    </location>
</feature>
<dbReference type="PIRSF" id="PIRSF027081">
    <property type="entry name" value="RNase_P/MRP_p29_subunit"/>
    <property type="match status" value="1"/>
</dbReference>
<evidence type="ECO:0000256" key="3">
    <source>
        <dbReference type="PIRNR" id="PIRNR027081"/>
    </source>
</evidence>
<keyword evidence="3" id="KW-0819">tRNA processing</keyword>
<comment type="subcellular location">
    <subcellularLocation>
        <location evidence="1">Nucleus</location>
    </subcellularLocation>
</comment>
<dbReference type="InterPro" id="IPR002730">
    <property type="entry name" value="Rpp29/RNP1"/>
</dbReference>
<proteinExistence type="inferred from homology"/>
<dbReference type="GO" id="GO:0006364">
    <property type="term" value="P:rRNA processing"/>
    <property type="evidence" value="ECO:0007669"/>
    <property type="project" value="TreeGrafter"/>
</dbReference>
<organism evidence="5 6">
    <name type="scientific">Venturia inaequalis</name>
    <name type="common">Apple scab fungus</name>
    <dbReference type="NCBI Taxonomy" id="5025"/>
    <lineage>
        <taxon>Eukaryota</taxon>
        <taxon>Fungi</taxon>
        <taxon>Dikarya</taxon>
        <taxon>Ascomycota</taxon>
        <taxon>Pezizomycotina</taxon>
        <taxon>Dothideomycetes</taxon>
        <taxon>Pleosporomycetidae</taxon>
        <taxon>Venturiales</taxon>
        <taxon>Venturiaceae</taxon>
        <taxon>Venturia</taxon>
    </lineage>
</organism>
<dbReference type="EMBL" id="WNWR01000374">
    <property type="protein sequence ID" value="KAE9980975.1"/>
    <property type="molecule type" value="Genomic_DNA"/>
</dbReference>
<dbReference type="AlphaFoldDB" id="A0A8H3V2S2"/>
<dbReference type="SMART" id="SM00538">
    <property type="entry name" value="POP4"/>
    <property type="match status" value="1"/>
</dbReference>
<dbReference type="GO" id="GO:0001682">
    <property type="term" value="P:tRNA 5'-leader removal"/>
    <property type="evidence" value="ECO:0007669"/>
    <property type="project" value="InterPro"/>
</dbReference>